<evidence type="ECO:0000313" key="13">
    <source>
        <dbReference type="EMBL" id="PWI56621.1"/>
    </source>
</evidence>
<dbReference type="RefSeq" id="WP_109431613.1">
    <property type="nucleotide sequence ID" value="NZ_MPDK01000033.1"/>
</dbReference>
<evidence type="ECO:0000256" key="2">
    <source>
        <dbReference type="ARBA" id="ARBA00002803"/>
    </source>
</evidence>
<gene>
    <name evidence="13" type="ORF">BM613_12850</name>
</gene>
<reference evidence="13 14" key="1">
    <citation type="submission" date="2016-11" db="EMBL/GenBank/DDBJ databases">
        <title>Comparative genomics of Acidibacillus ferroxidans species.</title>
        <authorList>
            <person name="Oliveira G."/>
            <person name="Nunes G."/>
            <person name="Oliveira R."/>
            <person name="Araujo F."/>
            <person name="Salim A."/>
            <person name="Scholte L."/>
            <person name="Morais D."/>
            <person name="Nancucheo I."/>
            <person name="Johnson D.B."/>
            <person name="Grail B."/>
            <person name="Bittencourt J."/>
            <person name="Valadares R."/>
        </authorList>
    </citation>
    <scope>NUCLEOTIDE SEQUENCE [LARGE SCALE GENOMIC DNA]</scope>
    <source>
        <strain evidence="13 14">Y002</strain>
    </source>
</reference>
<dbReference type="FunFam" id="2.40.30.20:FF:000003">
    <property type="entry name" value="Riboflavin synthase, alpha subunit"/>
    <property type="match status" value="1"/>
</dbReference>
<dbReference type="PIRSF" id="PIRSF000498">
    <property type="entry name" value="Riboflavin_syn_A"/>
    <property type="match status" value="1"/>
</dbReference>
<evidence type="ECO:0000256" key="11">
    <source>
        <dbReference type="PROSITE-ProRule" id="PRU00524"/>
    </source>
</evidence>
<comment type="pathway">
    <text evidence="3">Cofactor biosynthesis; riboflavin biosynthesis; riboflavin from 2-hydroxy-3-oxobutyl phosphate and 5-amino-6-(D-ribitylamino)uracil: step 2/2.</text>
</comment>
<evidence type="ECO:0000259" key="12">
    <source>
        <dbReference type="PROSITE" id="PS51177"/>
    </source>
</evidence>
<evidence type="ECO:0000256" key="9">
    <source>
        <dbReference type="ARBA" id="ARBA00022737"/>
    </source>
</evidence>
<dbReference type="AlphaFoldDB" id="A0A2U3D5Q0"/>
<dbReference type="InterPro" id="IPR001783">
    <property type="entry name" value="Lumazine-bd"/>
</dbReference>
<dbReference type="PANTHER" id="PTHR21098:SF12">
    <property type="entry name" value="RIBOFLAVIN SYNTHASE"/>
    <property type="match status" value="1"/>
</dbReference>
<dbReference type="PANTHER" id="PTHR21098">
    <property type="entry name" value="RIBOFLAVIN SYNTHASE ALPHA CHAIN"/>
    <property type="match status" value="1"/>
</dbReference>
<dbReference type="InterPro" id="IPR026017">
    <property type="entry name" value="Lumazine-bd_dom"/>
</dbReference>
<evidence type="ECO:0000256" key="1">
    <source>
        <dbReference type="ARBA" id="ARBA00000968"/>
    </source>
</evidence>
<feature type="repeat" description="Lumazine-binding" evidence="11">
    <location>
        <begin position="1"/>
        <end position="96"/>
    </location>
</feature>
<keyword evidence="8" id="KW-0808">Transferase</keyword>
<dbReference type="NCBIfam" id="TIGR00187">
    <property type="entry name" value="ribE"/>
    <property type="match status" value="1"/>
</dbReference>
<dbReference type="CDD" id="cd00402">
    <property type="entry name" value="Riboflavin_synthase_like"/>
    <property type="match status" value="1"/>
</dbReference>
<evidence type="ECO:0000256" key="6">
    <source>
        <dbReference type="ARBA" id="ARBA00013950"/>
    </source>
</evidence>
<dbReference type="OrthoDB" id="9788537at2"/>
<dbReference type="Pfam" id="PF00677">
    <property type="entry name" value="Lum_binding"/>
    <property type="match status" value="2"/>
</dbReference>
<evidence type="ECO:0000256" key="10">
    <source>
        <dbReference type="NCBIfam" id="TIGR00187"/>
    </source>
</evidence>
<comment type="subunit">
    <text evidence="4">Homotrimer.</text>
</comment>
<dbReference type="GO" id="GO:0009231">
    <property type="term" value="P:riboflavin biosynthetic process"/>
    <property type="evidence" value="ECO:0007669"/>
    <property type="project" value="UniProtKB-KW"/>
</dbReference>
<evidence type="ECO:0000256" key="5">
    <source>
        <dbReference type="ARBA" id="ARBA00012827"/>
    </source>
</evidence>
<evidence type="ECO:0000256" key="3">
    <source>
        <dbReference type="ARBA" id="ARBA00004887"/>
    </source>
</evidence>
<feature type="domain" description="Lumazine-binding" evidence="12">
    <location>
        <begin position="1"/>
        <end position="96"/>
    </location>
</feature>
<keyword evidence="9" id="KW-0677">Repeat</keyword>
<comment type="caution">
    <text evidence="13">The sequence shown here is derived from an EMBL/GenBank/DDBJ whole genome shotgun (WGS) entry which is preliminary data.</text>
</comment>
<evidence type="ECO:0000313" key="14">
    <source>
        <dbReference type="Proteomes" id="UP000245380"/>
    </source>
</evidence>
<sequence length="219" mass="23631">MFTGLIEEVGTLLKIERTGRALLLTVSAPTIFVDAKVGDSIAVNGVCLTVTKKEPGTIIVDAVPETVKRTALQFLTKGAKVNLERALQLGGRLDGHLVAGHVDGIGIVRSVERDEIAHVVTVSTEQNLLRYIVEKGSIAIDGVSLTVMSVASNSFQVSIIPHTATMTTLQDVQPGTKVNLEVDVIGKYVERLLGLSPQRQQPPSQMHTLTAKQLREWGY</sequence>
<dbReference type="Proteomes" id="UP000245380">
    <property type="component" value="Unassembled WGS sequence"/>
</dbReference>
<protein>
    <recommendedName>
        <fullName evidence="6 10">Riboflavin synthase</fullName>
        <ecNumber evidence="5 10">2.5.1.9</ecNumber>
    </recommendedName>
</protein>
<evidence type="ECO:0000256" key="4">
    <source>
        <dbReference type="ARBA" id="ARBA00011233"/>
    </source>
</evidence>
<dbReference type="EC" id="2.5.1.9" evidence="5 10"/>
<organism evidence="13 14">
    <name type="scientific">Sulfoacidibacillus thermotolerans</name>
    <name type="common">Acidibacillus sulfuroxidans</name>
    <dbReference type="NCBI Taxonomy" id="1765684"/>
    <lineage>
        <taxon>Bacteria</taxon>
        <taxon>Bacillati</taxon>
        <taxon>Bacillota</taxon>
        <taxon>Bacilli</taxon>
        <taxon>Bacillales</taxon>
        <taxon>Alicyclobacillaceae</taxon>
        <taxon>Sulfoacidibacillus</taxon>
    </lineage>
</organism>
<dbReference type="NCBIfam" id="NF006767">
    <property type="entry name" value="PRK09289.1"/>
    <property type="match status" value="1"/>
</dbReference>
<evidence type="ECO:0000256" key="7">
    <source>
        <dbReference type="ARBA" id="ARBA00022619"/>
    </source>
</evidence>
<keyword evidence="7" id="KW-0686">Riboflavin biosynthesis</keyword>
<comment type="catalytic activity">
    <reaction evidence="1">
        <text>2 6,7-dimethyl-8-(1-D-ribityl)lumazine + H(+) = 5-amino-6-(D-ribitylamino)uracil + riboflavin</text>
        <dbReference type="Rhea" id="RHEA:20772"/>
        <dbReference type="ChEBI" id="CHEBI:15378"/>
        <dbReference type="ChEBI" id="CHEBI:15934"/>
        <dbReference type="ChEBI" id="CHEBI:57986"/>
        <dbReference type="ChEBI" id="CHEBI:58201"/>
        <dbReference type="EC" id="2.5.1.9"/>
    </reaction>
</comment>
<evidence type="ECO:0000256" key="8">
    <source>
        <dbReference type="ARBA" id="ARBA00022679"/>
    </source>
</evidence>
<dbReference type="InterPro" id="IPR017938">
    <property type="entry name" value="Riboflavin_synthase-like_b-brl"/>
</dbReference>
<name>A0A2U3D5Q0_SULT2</name>
<keyword evidence="14" id="KW-1185">Reference proteome</keyword>
<dbReference type="GO" id="GO:0004746">
    <property type="term" value="F:riboflavin synthase activity"/>
    <property type="evidence" value="ECO:0007669"/>
    <property type="project" value="UniProtKB-UniRule"/>
</dbReference>
<dbReference type="SUPFAM" id="SSF63380">
    <property type="entry name" value="Riboflavin synthase domain-like"/>
    <property type="match status" value="2"/>
</dbReference>
<dbReference type="FunFam" id="2.40.30.20:FF:000004">
    <property type="entry name" value="Riboflavin synthase, alpha subunit"/>
    <property type="match status" value="1"/>
</dbReference>
<dbReference type="InterPro" id="IPR023366">
    <property type="entry name" value="ATP_synth_asu-like_sf"/>
</dbReference>
<accession>A0A2U3D5Q0</accession>
<comment type="function">
    <text evidence="2">Catalyzes the dismutation of two molecules of 6,7-dimethyl-8-ribityllumazine, resulting in the formation of riboflavin and 5-amino-6-(D-ribitylamino)uracil.</text>
</comment>
<feature type="repeat" description="Lumazine-binding" evidence="11">
    <location>
        <begin position="97"/>
        <end position="193"/>
    </location>
</feature>
<feature type="domain" description="Lumazine-binding" evidence="12">
    <location>
        <begin position="97"/>
        <end position="193"/>
    </location>
</feature>
<dbReference type="PROSITE" id="PS51177">
    <property type="entry name" value="LUMAZINE_BIND"/>
    <property type="match status" value="2"/>
</dbReference>
<dbReference type="Gene3D" id="2.40.30.20">
    <property type="match status" value="2"/>
</dbReference>
<dbReference type="EMBL" id="MPDK01000033">
    <property type="protein sequence ID" value="PWI56621.1"/>
    <property type="molecule type" value="Genomic_DNA"/>
</dbReference>
<proteinExistence type="predicted"/>